<dbReference type="EMBL" id="BAABIM010000002">
    <property type="protein sequence ID" value="GAA4682407.1"/>
    <property type="molecule type" value="Genomic_DNA"/>
</dbReference>
<keyword evidence="3" id="KW-1185">Reference proteome</keyword>
<proteinExistence type="predicted"/>
<dbReference type="RefSeq" id="WP_345265199.1">
    <property type="nucleotide sequence ID" value="NZ_BAABIM010000002.1"/>
</dbReference>
<comment type="caution">
    <text evidence="2">The sequence shown here is derived from an EMBL/GenBank/DDBJ whole genome shotgun (WGS) entry which is preliminary data.</text>
</comment>
<gene>
    <name evidence="2" type="ORF">GCM10023226_19440</name>
</gene>
<accession>A0ABP8W6V8</accession>
<organism evidence="2 3">
    <name type="scientific">Nocardioides nanhaiensis</name>
    <dbReference type="NCBI Taxonomy" id="1476871"/>
    <lineage>
        <taxon>Bacteria</taxon>
        <taxon>Bacillati</taxon>
        <taxon>Actinomycetota</taxon>
        <taxon>Actinomycetes</taxon>
        <taxon>Propionibacteriales</taxon>
        <taxon>Nocardioidaceae</taxon>
        <taxon>Nocardioides</taxon>
    </lineage>
</organism>
<protein>
    <submittedName>
        <fullName evidence="2">Uncharacterized protein</fullName>
    </submittedName>
</protein>
<evidence type="ECO:0000313" key="3">
    <source>
        <dbReference type="Proteomes" id="UP001500621"/>
    </source>
</evidence>
<name>A0ABP8W6V8_9ACTN</name>
<reference evidence="3" key="1">
    <citation type="journal article" date="2019" name="Int. J. Syst. Evol. Microbiol.">
        <title>The Global Catalogue of Microorganisms (GCM) 10K type strain sequencing project: providing services to taxonomists for standard genome sequencing and annotation.</title>
        <authorList>
            <consortium name="The Broad Institute Genomics Platform"/>
            <consortium name="The Broad Institute Genome Sequencing Center for Infectious Disease"/>
            <person name="Wu L."/>
            <person name="Ma J."/>
        </authorList>
    </citation>
    <scope>NUCLEOTIDE SEQUENCE [LARGE SCALE GENOMIC DNA]</scope>
    <source>
        <strain evidence="3">JCM 18127</strain>
    </source>
</reference>
<evidence type="ECO:0000313" key="2">
    <source>
        <dbReference type="EMBL" id="GAA4682407.1"/>
    </source>
</evidence>
<evidence type="ECO:0000256" key="1">
    <source>
        <dbReference type="SAM" id="MobiDB-lite"/>
    </source>
</evidence>
<feature type="region of interest" description="Disordered" evidence="1">
    <location>
        <begin position="39"/>
        <end position="68"/>
    </location>
</feature>
<sequence>MAAFLVVAAVIVVLAVALLVDWWRSGRIKQAHAAGKMVGVPGRRSARPGTAGREAAGLRDNQGHVGGV</sequence>
<dbReference type="Proteomes" id="UP001500621">
    <property type="component" value="Unassembled WGS sequence"/>
</dbReference>